<sequence length="160" mass="17030">MATDPLMLYVPFVPSRGPQPFHVDFEGPPEPRGGHTVRIGGHAVENVVVNKAGLRRRRGFAAVDRRMARDVEDPHPGTVERESGDTCTFRATHGASAQGSTAARSADSTLHFASAARVSAGGGRFPERGFHPGRVLKPLLALLAMKGVVDPGLLGREESC</sequence>
<dbReference type="Proteomes" id="UP000606172">
    <property type="component" value="Unassembled WGS sequence"/>
</dbReference>
<dbReference type="EMBL" id="BOOW01000006">
    <property type="protein sequence ID" value="GII90441.1"/>
    <property type="molecule type" value="Genomic_DNA"/>
</dbReference>
<gene>
    <name evidence="1" type="ORF">Ssi02_06720</name>
</gene>
<name>A0A919RAL7_9ACTN</name>
<dbReference type="AlphaFoldDB" id="A0A919RAL7"/>
<protein>
    <submittedName>
        <fullName evidence="1">Uncharacterized protein</fullName>
    </submittedName>
</protein>
<comment type="caution">
    <text evidence="1">The sequence shown here is derived from an EMBL/GenBank/DDBJ whole genome shotgun (WGS) entry which is preliminary data.</text>
</comment>
<accession>A0A919RAL7</accession>
<proteinExistence type="predicted"/>
<keyword evidence="2" id="KW-1185">Reference proteome</keyword>
<dbReference type="RefSeq" id="WP_204020848.1">
    <property type="nucleotide sequence ID" value="NZ_BOOW01000006.1"/>
</dbReference>
<evidence type="ECO:0000313" key="1">
    <source>
        <dbReference type="EMBL" id="GII90441.1"/>
    </source>
</evidence>
<evidence type="ECO:0000313" key="2">
    <source>
        <dbReference type="Proteomes" id="UP000606172"/>
    </source>
</evidence>
<reference evidence="1" key="1">
    <citation type="submission" date="2021-01" db="EMBL/GenBank/DDBJ databases">
        <title>Whole genome shotgun sequence of Sinosporangium siamense NBRC 109515.</title>
        <authorList>
            <person name="Komaki H."/>
            <person name="Tamura T."/>
        </authorList>
    </citation>
    <scope>NUCLEOTIDE SEQUENCE</scope>
    <source>
        <strain evidence="1">NBRC 109515</strain>
    </source>
</reference>
<organism evidence="1 2">
    <name type="scientific">Sinosporangium siamense</name>
    <dbReference type="NCBI Taxonomy" id="1367973"/>
    <lineage>
        <taxon>Bacteria</taxon>
        <taxon>Bacillati</taxon>
        <taxon>Actinomycetota</taxon>
        <taxon>Actinomycetes</taxon>
        <taxon>Streptosporangiales</taxon>
        <taxon>Streptosporangiaceae</taxon>
        <taxon>Sinosporangium</taxon>
    </lineage>
</organism>